<organism evidence="2">
    <name type="scientific">Pseudictyota dubia</name>
    <dbReference type="NCBI Taxonomy" id="2749911"/>
    <lineage>
        <taxon>Eukaryota</taxon>
        <taxon>Sar</taxon>
        <taxon>Stramenopiles</taxon>
        <taxon>Ochrophyta</taxon>
        <taxon>Bacillariophyta</taxon>
        <taxon>Mediophyceae</taxon>
        <taxon>Biddulphiophycidae</taxon>
        <taxon>Eupodiscales</taxon>
        <taxon>Odontellaceae</taxon>
        <taxon>Pseudictyota</taxon>
    </lineage>
</organism>
<evidence type="ECO:0000313" key="2">
    <source>
        <dbReference type="EMBL" id="CAD8298276.1"/>
    </source>
</evidence>
<feature type="compositionally biased region" description="Basic and acidic residues" evidence="1">
    <location>
        <begin position="70"/>
        <end position="81"/>
    </location>
</feature>
<proteinExistence type="predicted"/>
<accession>A0A7R9VK95</accession>
<sequence>MHCMYQTLPATPPKQQLVIAHCQTIDSSQPQEGVGEQACAEGRTQGHACEEGAWVGRHETDTAQTTRKQQHTESKTTESRRRGVGTKRVWVCTCVHGEWKSQKETEKRNG</sequence>
<protein>
    <submittedName>
        <fullName evidence="2">Uncharacterized protein</fullName>
    </submittedName>
</protein>
<dbReference type="EMBL" id="HBED01007846">
    <property type="protein sequence ID" value="CAD8298276.1"/>
    <property type="molecule type" value="Transcribed_RNA"/>
</dbReference>
<evidence type="ECO:0000256" key="1">
    <source>
        <dbReference type="SAM" id="MobiDB-lite"/>
    </source>
</evidence>
<gene>
    <name evidence="2" type="ORF">TDUB1175_LOCUS3845</name>
</gene>
<reference evidence="2" key="1">
    <citation type="submission" date="2021-01" db="EMBL/GenBank/DDBJ databases">
        <authorList>
            <person name="Corre E."/>
            <person name="Pelletier E."/>
            <person name="Niang G."/>
            <person name="Scheremetjew M."/>
            <person name="Finn R."/>
            <person name="Kale V."/>
            <person name="Holt S."/>
            <person name="Cochrane G."/>
            <person name="Meng A."/>
            <person name="Brown T."/>
            <person name="Cohen L."/>
        </authorList>
    </citation>
    <scope>NUCLEOTIDE SEQUENCE</scope>
    <source>
        <strain evidence="2">CCMP147</strain>
    </source>
</reference>
<feature type="region of interest" description="Disordered" evidence="1">
    <location>
        <begin position="50"/>
        <end position="83"/>
    </location>
</feature>
<dbReference type="AlphaFoldDB" id="A0A7R9VK95"/>
<name>A0A7R9VK95_9STRA</name>